<protein>
    <submittedName>
        <fullName evidence="2">Uncharacterized protein</fullName>
    </submittedName>
</protein>
<evidence type="ECO:0000256" key="1">
    <source>
        <dbReference type="SAM" id="Phobius"/>
    </source>
</evidence>
<keyword evidence="1" id="KW-0472">Membrane</keyword>
<evidence type="ECO:0000313" key="2">
    <source>
        <dbReference type="EMBL" id="KAF3487721.1"/>
    </source>
</evidence>
<organism evidence="2 3">
    <name type="scientific">Brassica cretica</name>
    <name type="common">Mustard</name>
    <dbReference type="NCBI Taxonomy" id="69181"/>
    <lineage>
        <taxon>Eukaryota</taxon>
        <taxon>Viridiplantae</taxon>
        <taxon>Streptophyta</taxon>
        <taxon>Embryophyta</taxon>
        <taxon>Tracheophyta</taxon>
        <taxon>Spermatophyta</taxon>
        <taxon>Magnoliopsida</taxon>
        <taxon>eudicotyledons</taxon>
        <taxon>Gunneridae</taxon>
        <taxon>Pentapetalae</taxon>
        <taxon>rosids</taxon>
        <taxon>malvids</taxon>
        <taxon>Brassicales</taxon>
        <taxon>Brassicaceae</taxon>
        <taxon>Brassiceae</taxon>
        <taxon>Brassica</taxon>
    </lineage>
</organism>
<keyword evidence="1" id="KW-1133">Transmembrane helix</keyword>
<sequence>MGRQQDRMSRLQDPYGSSEIFASCCTIFATSATPPRALILAMCSGPLRLMPLIAAHYDLGQQNNKATLLSNNIISMDSLTIMGVAAVGLYRDQS</sequence>
<dbReference type="Proteomes" id="UP000712600">
    <property type="component" value="Unassembled WGS sequence"/>
</dbReference>
<evidence type="ECO:0000313" key="3">
    <source>
        <dbReference type="Proteomes" id="UP000712600"/>
    </source>
</evidence>
<comment type="caution">
    <text evidence="2">The sequence shown here is derived from an EMBL/GenBank/DDBJ whole genome shotgun (WGS) entry which is preliminary data.</text>
</comment>
<proteinExistence type="predicted"/>
<feature type="transmembrane region" description="Helical" evidence="1">
    <location>
        <begin position="69"/>
        <end position="90"/>
    </location>
</feature>
<dbReference type="EMBL" id="QGKX02002183">
    <property type="protein sequence ID" value="KAF3487721.1"/>
    <property type="molecule type" value="Genomic_DNA"/>
</dbReference>
<keyword evidence="1" id="KW-0812">Transmembrane</keyword>
<reference evidence="2" key="1">
    <citation type="submission" date="2019-12" db="EMBL/GenBank/DDBJ databases">
        <title>Genome sequencing and annotation of Brassica cretica.</title>
        <authorList>
            <person name="Studholme D.J."/>
            <person name="Sarris P."/>
        </authorList>
    </citation>
    <scope>NUCLEOTIDE SEQUENCE</scope>
    <source>
        <strain evidence="2">PFS-109/04</strain>
        <tissue evidence="2">Leaf</tissue>
    </source>
</reference>
<gene>
    <name evidence="2" type="ORF">F2Q69_00052526</name>
</gene>
<dbReference type="AlphaFoldDB" id="A0A8S9MX39"/>
<name>A0A8S9MX39_BRACR</name>
<accession>A0A8S9MX39</accession>